<dbReference type="CDD" id="cd06587">
    <property type="entry name" value="VOC"/>
    <property type="match status" value="1"/>
</dbReference>
<dbReference type="PANTHER" id="PTHR35908">
    <property type="entry name" value="HYPOTHETICAL FUSION PROTEIN"/>
    <property type="match status" value="1"/>
</dbReference>
<dbReference type="Gene3D" id="3.10.180.10">
    <property type="entry name" value="2,3-Dihydroxybiphenyl 1,2-Dioxygenase, domain 1"/>
    <property type="match status" value="1"/>
</dbReference>
<protein>
    <submittedName>
        <fullName evidence="2">VOC family protein</fullName>
    </submittedName>
</protein>
<keyword evidence="3" id="KW-1185">Reference proteome</keyword>
<dbReference type="InterPro" id="IPR029068">
    <property type="entry name" value="Glyas_Bleomycin-R_OHBP_Dase"/>
</dbReference>
<accession>A0ABV7Y3H1</accession>
<reference evidence="3" key="1">
    <citation type="journal article" date="2019" name="Int. J. Syst. Evol. Microbiol.">
        <title>The Global Catalogue of Microorganisms (GCM) 10K type strain sequencing project: providing services to taxonomists for standard genome sequencing and annotation.</title>
        <authorList>
            <consortium name="The Broad Institute Genomics Platform"/>
            <consortium name="The Broad Institute Genome Sequencing Center for Infectious Disease"/>
            <person name="Wu L."/>
            <person name="Ma J."/>
        </authorList>
    </citation>
    <scope>NUCLEOTIDE SEQUENCE [LARGE SCALE GENOMIC DNA]</scope>
    <source>
        <strain evidence="3">CGMCC 4.7241</strain>
    </source>
</reference>
<evidence type="ECO:0000313" key="2">
    <source>
        <dbReference type="EMBL" id="MFC3759334.1"/>
    </source>
</evidence>
<dbReference type="SUPFAM" id="SSF54593">
    <property type="entry name" value="Glyoxalase/Bleomycin resistance protein/Dihydroxybiphenyl dioxygenase"/>
    <property type="match status" value="1"/>
</dbReference>
<organism evidence="2 3">
    <name type="scientific">Tenggerimyces flavus</name>
    <dbReference type="NCBI Taxonomy" id="1708749"/>
    <lineage>
        <taxon>Bacteria</taxon>
        <taxon>Bacillati</taxon>
        <taxon>Actinomycetota</taxon>
        <taxon>Actinomycetes</taxon>
        <taxon>Propionibacteriales</taxon>
        <taxon>Nocardioidaceae</taxon>
        <taxon>Tenggerimyces</taxon>
    </lineage>
</organism>
<feature type="domain" description="Glyoxalase-like" evidence="1">
    <location>
        <begin position="5"/>
        <end position="145"/>
    </location>
</feature>
<dbReference type="EMBL" id="JBHRZH010000001">
    <property type="protein sequence ID" value="MFC3759334.1"/>
    <property type="molecule type" value="Genomic_DNA"/>
</dbReference>
<evidence type="ECO:0000259" key="1">
    <source>
        <dbReference type="Pfam" id="PF18029"/>
    </source>
</evidence>
<dbReference type="Proteomes" id="UP001595699">
    <property type="component" value="Unassembled WGS sequence"/>
</dbReference>
<proteinExistence type="predicted"/>
<evidence type="ECO:0000313" key="3">
    <source>
        <dbReference type="Proteomes" id="UP001595699"/>
    </source>
</evidence>
<sequence>MVFWQLTVDAHDPPRLAEFWAVALGYEPVPPTGPSTTWHTHYRDRLGSRSAFEDRIFDPLGQRPPMWFQQVPERKAGKNRLHLDLYPTGRDDTLSQARRVQIVDEKVTELQTIGASVVRRTREDDPADPEYYVVMRDPEGNEFCVS</sequence>
<gene>
    <name evidence="2" type="ORF">ACFOUW_00650</name>
</gene>
<name>A0ABV7Y3H1_9ACTN</name>
<dbReference type="RefSeq" id="WP_205122265.1">
    <property type="nucleotide sequence ID" value="NZ_JAFBCM010000001.1"/>
</dbReference>
<dbReference type="Pfam" id="PF18029">
    <property type="entry name" value="Glyoxalase_6"/>
    <property type="match status" value="1"/>
</dbReference>
<dbReference type="PANTHER" id="PTHR35908:SF1">
    <property type="entry name" value="CONSERVED PROTEIN"/>
    <property type="match status" value="1"/>
</dbReference>
<comment type="caution">
    <text evidence="2">The sequence shown here is derived from an EMBL/GenBank/DDBJ whole genome shotgun (WGS) entry which is preliminary data.</text>
</comment>
<dbReference type="InterPro" id="IPR041581">
    <property type="entry name" value="Glyoxalase_6"/>
</dbReference>